<evidence type="ECO:0000256" key="2">
    <source>
        <dbReference type="ARBA" id="ARBA00009907"/>
    </source>
</evidence>
<feature type="transmembrane region" description="Helical" evidence="12">
    <location>
        <begin position="46"/>
        <end position="64"/>
    </location>
</feature>
<keyword evidence="14" id="KW-1185">Reference proteome</keyword>
<dbReference type="EMBL" id="JAEAOA010001521">
    <property type="protein sequence ID" value="KAK3593632.1"/>
    <property type="molecule type" value="Genomic_DNA"/>
</dbReference>
<comment type="similarity">
    <text evidence="2">Belongs to the CYBC1 family.</text>
</comment>
<evidence type="ECO:0000256" key="4">
    <source>
        <dbReference type="ARBA" id="ARBA00022692"/>
    </source>
</evidence>
<feature type="region of interest" description="Disordered" evidence="11">
    <location>
        <begin position="169"/>
        <end position="192"/>
    </location>
</feature>
<evidence type="ECO:0000256" key="9">
    <source>
        <dbReference type="ARBA" id="ARBA00023186"/>
    </source>
</evidence>
<comment type="caution">
    <text evidence="13">The sequence shown here is derived from an EMBL/GenBank/DDBJ whole genome shotgun (WGS) entry which is preliminary data.</text>
</comment>
<dbReference type="Proteomes" id="UP001195483">
    <property type="component" value="Unassembled WGS sequence"/>
</dbReference>
<proteinExistence type="inferred from homology"/>
<evidence type="ECO:0000256" key="5">
    <source>
        <dbReference type="ARBA" id="ARBA00022824"/>
    </source>
</evidence>
<evidence type="ECO:0000256" key="10">
    <source>
        <dbReference type="ARBA" id="ARBA00030424"/>
    </source>
</evidence>
<accession>A0AAE0SKB3</accession>
<dbReference type="InterPro" id="IPR027846">
    <property type="entry name" value="Cybc1"/>
</dbReference>
<keyword evidence="5" id="KW-0256">Endoplasmic reticulum</keyword>
<evidence type="ECO:0000256" key="12">
    <source>
        <dbReference type="SAM" id="Phobius"/>
    </source>
</evidence>
<evidence type="ECO:0000256" key="1">
    <source>
        <dbReference type="ARBA" id="ARBA00004389"/>
    </source>
</evidence>
<evidence type="ECO:0000256" key="8">
    <source>
        <dbReference type="ARBA" id="ARBA00023136"/>
    </source>
</evidence>
<keyword evidence="6" id="KW-0391">Immunity</keyword>
<name>A0AAE0SKB3_9BIVA</name>
<comment type="subcellular location">
    <subcellularLocation>
        <location evidence="1">Endoplasmic reticulum membrane</location>
        <topology evidence="1">Single-pass membrane protein</topology>
    </subcellularLocation>
</comment>
<evidence type="ECO:0000256" key="6">
    <source>
        <dbReference type="ARBA" id="ARBA00022859"/>
    </source>
</evidence>
<keyword evidence="9" id="KW-0143">Chaperone</keyword>
<reference evidence="13" key="2">
    <citation type="journal article" date="2021" name="Genome Biol. Evol.">
        <title>Developing a high-quality reference genome for a parasitic bivalve with doubly uniparental inheritance (Bivalvia: Unionida).</title>
        <authorList>
            <person name="Smith C.H."/>
        </authorList>
    </citation>
    <scope>NUCLEOTIDE SEQUENCE</scope>
    <source>
        <strain evidence="13">CHS0354</strain>
        <tissue evidence="13">Mantle</tissue>
    </source>
</reference>
<dbReference type="Pfam" id="PF15169">
    <property type="entry name" value="Cybc1_Eros"/>
    <property type="match status" value="1"/>
</dbReference>
<dbReference type="PANTHER" id="PTHR31837">
    <property type="entry name" value="CYTOCHROME B-245 CHAPERONE 1"/>
    <property type="match status" value="1"/>
</dbReference>
<keyword evidence="8 12" id="KW-0472">Membrane</keyword>
<dbReference type="PANTHER" id="PTHR31837:SF3">
    <property type="entry name" value="CYTOCHROME B-245 CHAPERONE 1"/>
    <property type="match status" value="1"/>
</dbReference>
<keyword evidence="3" id="KW-0399">Innate immunity</keyword>
<keyword evidence="7 12" id="KW-1133">Transmembrane helix</keyword>
<sequence>MVCMAVEIYTEDRLYFSKPPNLKSWAMIAGFISFGYTVLFSGEESITWKVLFIITGIFIGIFWIDDWEKCDFNKSKGQISLKRYSAWDVFLYPFIGNRNDVIAKIEDVSEVKVKREDCLFWGMTYQIVLQFKTGMSLPITKSFTFGLSNEHEEIAQKIRSFLAQDSTIGGEVSSQDDAHMGDTSSIEESEDDFEIIEDYD</sequence>
<dbReference type="AlphaFoldDB" id="A0AAE0SKB3"/>
<evidence type="ECO:0000313" key="13">
    <source>
        <dbReference type="EMBL" id="KAK3593632.1"/>
    </source>
</evidence>
<gene>
    <name evidence="13" type="ORF">CHS0354_025522</name>
</gene>
<keyword evidence="4 12" id="KW-0812">Transmembrane</keyword>
<protein>
    <recommendedName>
        <fullName evidence="10">Essential for reactive oxygen species protein</fullName>
    </recommendedName>
</protein>
<evidence type="ECO:0000256" key="3">
    <source>
        <dbReference type="ARBA" id="ARBA00022588"/>
    </source>
</evidence>
<feature type="transmembrane region" description="Helical" evidence="12">
    <location>
        <begin position="22"/>
        <end position="40"/>
    </location>
</feature>
<reference evidence="13" key="3">
    <citation type="submission" date="2023-05" db="EMBL/GenBank/DDBJ databases">
        <authorList>
            <person name="Smith C.H."/>
        </authorList>
    </citation>
    <scope>NUCLEOTIDE SEQUENCE</scope>
    <source>
        <strain evidence="13">CHS0354</strain>
        <tissue evidence="13">Mantle</tissue>
    </source>
</reference>
<reference evidence="13" key="1">
    <citation type="journal article" date="2021" name="Genome Biol. Evol.">
        <title>A High-Quality Reference Genome for a Parasitic Bivalve with Doubly Uniparental Inheritance (Bivalvia: Unionida).</title>
        <authorList>
            <person name="Smith C.H."/>
        </authorList>
    </citation>
    <scope>NUCLEOTIDE SEQUENCE</scope>
    <source>
        <strain evidence="13">CHS0354</strain>
    </source>
</reference>
<evidence type="ECO:0000256" key="7">
    <source>
        <dbReference type="ARBA" id="ARBA00022989"/>
    </source>
</evidence>
<evidence type="ECO:0000256" key="11">
    <source>
        <dbReference type="SAM" id="MobiDB-lite"/>
    </source>
</evidence>
<evidence type="ECO:0000313" key="14">
    <source>
        <dbReference type="Proteomes" id="UP001195483"/>
    </source>
</evidence>
<organism evidence="13 14">
    <name type="scientific">Potamilus streckersoni</name>
    <dbReference type="NCBI Taxonomy" id="2493646"/>
    <lineage>
        <taxon>Eukaryota</taxon>
        <taxon>Metazoa</taxon>
        <taxon>Spiralia</taxon>
        <taxon>Lophotrochozoa</taxon>
        <taxon>Mollusca</taxon>
        <taxon>Bivalvia</taxon>
        <taxon>Autobranchia</taxon>
        <taxon>Heteroconchia</taxon>
        <taxon>Palaeoheterodonta</taxon>
        <taxon>Unionida</taxon>
        <taxon>Unionoidea</taxon>
        <taxon>Unionidae</taxon>
        <taxon>Ambleminae</taxon>
        <taxon>Lampsilini</taxon>
        <taxon>Potamilus</taxon>
    </lineage>
</organism>
<dbReference type="GO" id="GO:0045087">
    <property type="term" value="P:innate immune response"/>
    <property type="evidence" value="ECO:0007669"/>
    <property type="project" value="UniProtKB-KW"/>
</dbReference>
<dbReference type="GO" id="GO:0005789">
    <property type="term" value="C:endoplasmic reticulum membrane"/>
    <property type="evidence" value="ECO:0007669"/>
    <property type="project" value="UniProtKB-SubCell"/>
</dbReference>